<keyword evidence="4" id="KW-1185">Reference proteome</keyword>
<reference evidence="3 4" key="1">
    <citation type="submission" date="2019-04" db="EMBL/GenBank/DDBJ databases">
        <title>Cohnella sp. nov., isolated from soil.</title>
        <authorList>
            <person name="Kim W."/>
        </authorList>
    </citation>
    <scope>NUCLEOTIDE SEQUENCE [LARGE SCALE GENOMIC DNA]</scope>
    <source>
        <strain evidence="3 4">CAU 1483</strain>
    </source>
</reference>
<organism evidence="3 4">
    <name type="scientific">Cohnella pontilimi</name>
    <dbReference type="NCBI Taxonomy" id="2564100"/>
    <lineage>
        <taxon>Bacteria</taxon>
        <taxon>Bacillati</taxon>
        <taxon>Bacillota</taxon>
        <taxon>Bacilli</taxon>
        <taxon>Bacillales</taxon>
        <taxon>Paenibacillaceae</taxon>
        <taxon>Cohnella</taxon>
    </lineage>
</organism>
<dbReference type="EMBL" id="SUPK01000002">
    <property type="protein sequence ID" value="TJY43090.1"/>
    <property type="molecule type" value="Genomic_DNA"/>
</dbReference>
<dbReference type="Gene3D" id="3.30.470.20">
    <property type="entry name" value="ATP-grasp fold, B domain"/>
    <property type="match status" value="1"/>
</dbReference>
<dbReference type="InterPro" id="IPR011761">
    <property type="entry name" value="ATP-grasp"/>
</dbReference>
<evidence type="ECO:0000313" key="4">
    <source>
        <dbReference type="Proteomes" id="UP000309673"/>
    </source>
</evidence>
<dbReference type="SUPFAM" id="SSF56059">
    <property type="entry name" value="Glutathione synthetase ATP-binding domain-like"/>
    <property type="match status" value="1"/>
</dbReference>
<proteinExistence type="predicted"/>
<comment type="caution">
    <text evidence="3">The sequence shown here is derived from an EMBL/GenBank/DDBJ whole genome shotgun (WGS) entry which is preliminary data.</text>
</comment>
<dbReference type="RefSeq" id="WP_136776455.1">
    <property type="nucleotide sequence ID" value="NZ_SUPK01000002.1"/>
</dbReference>
<dbReference type="Pfam" id="PF15632">
    <property type="entry name" value="ATPgrasp_Ter"/>
    <property type="match status" value="1"/>
</dbReference>
<name>A0A4U0FE68_9BACL</name>
<keyword evidence="1" id="KW-0547">Nucleotide-binding</keyword>
<evidence type="ECO:0000313" key="3">
    <source>
        <dbReference type="EMBL" id="TJY43090.1"/>
    </source>
</evidence>
<dbReference type="Proteomes" id="UP000309673">
    <property type="component" value="Unassembled WGS sequence"/>
</dbReference>
<dbReference type="OrthoDB" id="9803907at2"/>
<dbReference type="PROSITE" id="PS50975">
    <property type="entry name" value="ATP_GRASP"/>
    <property type="match status" value="1"/>
</dbReference>
<dbReference type="GO" id="GO:0005524">
    <property type="term" value="F:ATP binding"/>
    <property type="evidence" value="ECO:0007669"/>
    <property type="project" value="UniProtKB-UniRule"/>
</dbReference>
<feature type="domain" description="ATP-grasp" evidence="2">
    <location>
        <begin position="117"/>
        <end position="295"/>
    </location>
</feature>
<evidence type="ECO:0000259" key="2">
    <source>
        <dbReference type="PROSITE" id="PS50975"/>
    </source>
</evidence>
<accession>A0A4U0FE68</accession>
<protein>
    <submittedName>
        <fullName evidence="3">ATP-grasp domain-containing protein</fullName>
    </submittedName>
</protein>
<gene>
    <name evidence="3" type="ORF">E5161_04120</name>
</gene>
<dbReference type="AlphaFoldDB" id="A0A4U0FE68"/>
<sequence>MGGKQTLNILIPSAGGVSGTFLIRHLSRHPIEHYVYRIVAADSNADSIAKHISPVFYHIPKSGDPQYENAIYDIIRKERIDIILPVTSYDTPFYAAYKKKLEQLGSKLLVCDLQTHELLHNKEKMYAFMDSIGVSVPQVYTDGEPLLYPVVIKGSESSGSREFHILNDEVDYRYWSTKLREFVMTDFIEGKEFTVDCLFDPSGRLVVHNVRERVKTNGGAVVVTKQAASEEPLRAILSKMESHLTIVGPVNFQYIRDRENRLFLTDFNTRFASGGLPLTIAAGYDIPNLMIRLMLNQNVQVAGKTPERLMMYRFYDELIVREN</sequence>
<dbReference type="Gene3D" id="3.40.50.20">
    <property type="match status" value="1"/>
</dbReference>
<evidence type="ECO:0000256" key="1">
    <source>
        <dbReference type="PROSITE-ProRule" id="PRU00409"/>
    </source>
</evidence>
<dbReference type="GO" id="GO:0046872">
    <property type="term" value="F:metal ion binding"/>
    <property type="evidence" value="ECO:0007669"/>
    <property type="project" value="InterPro"/>
</dbReference>
<keyword evidence="1" id="KW-0067">ATP-binding</keyword>